<reference evidence="7" key="2">
    <citation type="journal article" date="2017" name="Nat. Plants">
        <title>The Aegilops tauschii genome reveals multiple impacts of transposons.</title>
        <authorList>
            <person name="Zhao G."/>
            <person name="Zou C."/>
            <person name="Li K."/>
            <person name="Wang K."/>
            <person name="Li T."/>
            <person name="Gao L."/>
            <person name="Zhang X."/>
            <person name="Wang H."/>
            <person name="Yang Z."/>
            <person name="Liu X."/>
            <person name="Jiang W."/>
            <person name="Mao L."/>
            <person name="Kong X."/>
            <person name="Jiao Y."/>
            <person name="Jia J."/>
        </authorList>
    </citation>
    <scope>NUCLEOTIDE SEQUENCE [LARGE SCALE GENOMIC DNA]</scope>
    <source>
        <strain evidence="7">cv. AL8/78</strain>
    </source>
</reference>
<evidence type="ECO:0000259" key="4">
    <source>
        <dbReference type="SMART" id="SM01221"/>
    </source>
</evidence>
<dbReference type="GO" id="GO:0005542">
    <property type="term" value="F:folic acid binding"/>
    <property type="evidence" value="ECO:0007669"/>
    <property type="project" value="InterPro"/>
</dbReference>
<dbReference type="SUPFAM" id="SSF55116">
    <property type="entry name" value="Formiminotransferase domain of formiminotransferase-cyclodeaminase"/>
    <property type="match status" value="2"/>
</dbReference>
<evidence type="ECO:0000313" key="7">
    <source>
        <dbReference type="Proteomes" id="UP000015105"/>
    </source>
</evidence>
<organism evidence="6 7">
    <name type="scientific">Aegilops tauschii subsp. strangulata</name>
    <name type="common">Goatgrass</name>
    <dbReference type="NCBI Taxonomy" id="200361"/>
    <lineage>
        <taxon>Eukaryota</taxon>
        <taxon>Viridiplantae</taxon>
        <taxon>Streptophyta</taxon>
        <taxon>Embryophyta</taxon>
        <taxon>Tracheophyta</taxon>
        <taxon>Spermatophyta</taxon>
        <taxon>Magnoliopsida</taxon>
        <taxon>Liliopsida</taxon>
        <taxon>Poales</taxon>
        <taxon>Poaceae</taxon>
        <taxon>BOP clade</taxon>
        <taxon>Pooideae</taxon>
        <taxon>Triticodae</taxon>
        <taxon>Triticeae</taxon>
        <taxon>Triticinae</taxon>
        <taxon>Aegilops</taxon>
    </lineage>
</organism>
<dbReference type="Proteomes" id="UP000015105">
    <property type="component" value="Chromosome 7D"/>
</dbReference>
<keyword evidence="3" id="KW-0472">Membrane</keyword>
<accession>A0A453QGK9</accession>
<dbReference type="Pfam" id="PF07837">
    <property type="entry name" value="FTCD_N"/>
    <property type="match status" value="1"/>
</dbReference>
<dbReference type="InterPro" id="IPR037070">
    <property type="entry name" value="Formiminotransferase_C_sf"/>
</dbReference>
<keyword evidence="3" id="KW-0812">Transmembrane</keyword>
<reference evidence="6" key="4">
    <citation type="submission" date="2019-03" db="UniProtKB">
        <authorList>
            <consortium name="EnsemblPlants"/>
        </authorList>
    </citation>
    <scope>IDENTIFICATION</scope>
</reference>
<proteinExistence type="predicted"/>
<dbReference type="InterPro" id="IPR013802">
    <property type="entry name" value="Formiminotransferase_C"/>
</dbReference>
<feature type="domain" description="Formiminotransferase C-terminal subdomain" evidence="4">
    <location>
        <begin position="240"/>
        <end position="330"/>
    </location>
</feature>
<sequence length="343" mass="36201">SVHNLIFLSLYENFLFFLVGGCILDAAAAYRSRMLRPMLACCKLYVSEGRSSAVLRAVEQAARRHHPAVALVNTFADDAYNRVGYTLVSRLPHPVAPATPLRRAVFGMVEAALGAIDLGAHAGAHPRLGAVDHVCFHPLAGAALRDVAALAAAVAADIGDGLQAVPTYLYGAAHREGRTLAAIRRQLGYFRPQSNAEWHGPLPVTAEATTLPVAPDAGPDAASASKGVLVLGATAWVDNYNVPVRTADVEAVRRVARRVSERGGGLRSVQAMGLAHGDGGAEVACNLLDPGSVGAEEVQGMVERLAGEEGLAVGEGYFTDFSQEKIVELYMEKSAQAELTDQE</sequence>
<dbReference type="PANTHER" id="PTHR12234:SF1">
    <property type="entry name" value="FORMIMINOTRANSFERASE N-TERMINAL SUBDOMAIN-CONTAINING PROTEIN"/>
    <property type="match status" value="1"/>
</dbReference>
<reference evidence="6" key="3">
    <citation type="journal article" date="2017" name="Nature">
        <title>Genome sequence of the progenitor of the wheat D genome Aegilops tauschii.</title>
        <authorList>
            <person name="Luo M.C."/>
            <person name="Gu Y.Q."/>
            <person name="Puiu D."/>
            <person name="Wang H."/>
            <person name="Twardziok S.O."/>
            <person name="Deal K.R."/>
            <person name="Huo N."/>
            <person name="Zhu T."/>
            <person name="Wang L."/>
            <person name="Wang Y."/>
            <person name="McGuire P.E."/>
            <person name="Liu S."/>
            <person name="Long H."/>
            <person name="Ramasamy R.K."/>
            <person name="Rodriguez J.C."/>
            <person name="Van S.L."/>
            <person name="Yuan L."/>
            <person name="Wang Z."/>
            <person name="Xia Z."/>
            <person name="Xiao L."/>
            <person name="Anderson O.D."/>
            <person name="Ouyang S."/>
            <person name="Liang Y."/>
            <person name="Zimin A.V."/>
            <person name="Pertea G."/>
            <person name="Qi P."/>
            <person name="Bennetzen J.L."/>
            <person name="Dai X."/>
            <person name="Dawson M.W."/>
            <person name="Muller H.G."/>
            <person name="Kugler K."/>
            <person name="Rivarola-Duarte L."/>
            <person name="Spannagl M."/>
            <person name="Mayer K.F.X."/>
            <person name="Lu F.H."/>
            <person name="Bevan M.W."/>
            <person name="Leroy P."/>
            <person name="Li P."/>
            <person name="You F.M."/>
            <person name="Sun Q."/>
            <person name="Liu Z."/>
            <person name="Lyons E."/>
            <person name="Wicker T."/>
            <person name="Salzberg S.L."/>
            <person name="Devos K.M."/>
            <person name="Dvorak J."/>
        </authorList>
    </citation>
    <scope>NUCLEOTIDE SEQUENCE [LARGE SCALE GENOMIC DNA]</scope>
    <source>
        <strain evidence="6">cv. AL8/78</strain>
    </source>
</reference>
<dbReference type="EnsemblPlants" id="AET7Gv20110800.13">
    <property type="protein sequence ID" value="AET7Gv20110800.13"/>
    <property type="gene ID" value="AET7Gv20110800"/>
</dbReference>
<dbReference type="AlphaFoldDB" id="A0A453QGK9"/>
<dbReference type="SMART" id="SM01222">
    <property type="entry name" value="FTCD_N"/>
    <property type="match status" value="1"/>
</dbReference>
<dbReference type="InterPro" id="IPR022384">
    <property type="entry name" value="FormiminoTrfase_cat_dom_sf"/>
</dbReference>
<dbReference type="InterPro" id="IPR012886">
    <property type="entry name" value="Formiminotransferase_N"/>
</dbReference>
<evidence type="ECO:0000256" key="1">
    <source>
        <dbReference type="ARBA" id="ARBA00012252"/>
    </source>
</evidence>
<keyword evidence="3" id="KW-1133">Transmembrane helix</keyword>
<evidence type="ECO:0000256" key="3">
    <source>
        <dbReference type="SAM" id="Phobius"/>
    </source>
</evidence>
<dbReference type="SMART" id="SM01221">
    <property type="entry name" value="FTCD"/>
    <property type="match status" value="1"/>
</dbReference>
<dbReference type="Gene3D" id="3.30.70.670">
    <property type="entry name" value="Formiminotransferase, C-terminal subdomain"/>
    <property type="match status" value="1"/>
</dbReference>
<keyword evidence="7" id="KW-1185">Reference proteome</keyword>
<feature type="transmembrane region" description="Helical" evidence="3">
    <location>
        <begin position="6"/>
        <end position="30"/>
    </location>
</feature>
<dbReference type="Gene3D" id="3.30.990.10">
    <property type="entry name" value="Formiminotransferase, N-terminal subdomain"/>
    <property type="match status" value="1"/>
</dbReference>
<protein>
    <recommendedName>
        <fullName evidence="1">glutamate formimidoyltransferase</fullName>
        <ecNumber evidence="1">2.1.2.5</ecNumber>
    </recommendedName>
</protein>
<dbReference type="InterPro" id="IPR051623">
    <property type="entry name" value="FTCD"/>
</dbReference>
<dbReference type="PANTHER" id="PTHR12234">
    <property type="entry name" value="FORMIMINOTRANSFERASE-CYCLODEAMINASE"/>
    <property type="match status" value="1"/>
</dbReference>
<evidence type="ECO:0000259" key="5">
    <source>
        <dbReference type="SMART" id="SM01222"/>
    </source>
</evidence>
<reference evidence="6" key="5">
    <citation type="journal article" date="2021" name="G3 (Bethesda)">
        <title>Aegilops tauschii genome assembly Aet v5.0 features greater sequence contiguity and improved annotation.</title>
        <authorList>
            <person name="Wang L."/>
            <person name="Zhu T."/>
            <person name="Rodriguez J.C."/>
            <person name="Deal K.R."/>
            <person name="Dubcovsky J."/>
            <person name="McGuire P.E."/>
            <person name="Lux T."/>
            <person name="Spannagl M."/>
            <person name="Mayer K.F.X."/>
            <person name="Baldrich P."/>
            <person name="Meyers B.C."/>
            <person name="Huo N."/>
            <person name="Gu Y.Q."/>
            <person name="Zhou H."/>
            <person name="Devos K.M."/>
            <person name="Bennetzen J.L."/>
            <person name="Unver T."/>
            <person name="Budak H."/>
            <person name="Gulick P.J."/>
            <person name="Galiba G."/>
            <person name="Kalapos B."/>
            <person name="Nelson D.R."/>
            <person name="Li P."/>
            <person name="You F.M."/>
            <person name="Luo M.C."/>
            <person name="Dvorak J."/>
        </authorList>
    </citation>
    <scope>NUCLEOTIDE SEQUENCE [LARGE SCALE GENOMIC DNA]</scope>
    <source>
        <strain evidence="6">cv. AL8/78</strain>
    </source>
</reference>
<reference evidence="7" key="1">
    <citation type="journal article" date="2014" name="Science">
        <title>Ancient hybridizations among the ancestral genomes of bread wheat.</title>
        <authorList>
            <consortium name="International Wheat Genome Sequencing Consortium,"/>
            <person name="Marcussen T."/>
            <person name="Sandve S.R."/>
            <person name="Heier L."/>
            <person name="Spannagl M."/>
            <person name="Pfeifer M."/>
            <person name="Jakobsen K.S."/>
            <person name="Wulff B.B."/>
            <person name="Steuernagel B."/>
            <person name="Mayer K.F."/>
            <person name="Olsen O.A."/>
        </authorList>
    </citation>
    <scope>NUCLEOTIDE SEQUENCE [LARGE SCALE GENOMIC DNA]</scope>
    <source>
        <strain evidence="7">cv. AL8/78</strain>
    </source>
</reference>
<evidence type="ECO:0000313" key="6">
    <source>
        <dbReference type="EnsemblPlants" id="AET7Gv20110800.13"/>
    </source>
</evidence>
<name>A0A453QGK9_AEGTS</name>
<dbReference type="Gramene" id="AET7Gv20110800.13">
    <property type="protein sequence ID" value="AET7Gv20110800.13"/>
    <property type="gene ID" value="AET7Gv20110800"/>
</dbReference>
<dbReference type="InterPro" id="IPR037064">
    <property type="entry name" value="Formiminotransferase_N_sf"/>
</dbReference>
<dbReference type="EC" id="2.1.2.5" evidence="1"/>
<evidence type="ECO:0000256" key="2">
    <source>
        <dbReference type="ARBA" id="ARBA00022679"/>
    </source>
</evidence>
<feature type="domain" description="Formiminotransferase N-terminal subdomain" evidence="5">
    <location>
        <begin position="38"/>
        <end position="235"/>
    </location>
</feature>
<dbReference type="GO" id="GO:0030409">
    <property type="term" value="F:glutamate formimidoyltransferase activity"/>
    <property type="evidence" value="ECO:0007669"/>
    <property type="project" value="UniProtKB-EC"/>
</dbReference>
<keyword evidence="2" id="KW-0808">Transferase</keyword>